<dbReference type="InterPro" id="IPR027565">
    <property type="entry name" value="Cupin_WbuC"/>
</dbReference>
<keyword evidence="3" id="KW-1185">Reference proteome</keyword>
<evidence type="ECO:0000313" key="3">
    <source>
        <dbReference type="Proteomes" id="UP000366819"/>
    </source>
</evidence>
<evidence type="ECO:0000313" key="2">
    <source>
        <dbReference type="EMBL" id="VVE52843.1"/>
    </source>
</evidence>
<dbReference type="EMBL" id="CABPSN010000010">
    <property type="protein sequence ID" value="VVE52843.1"/>
    <property type="molecule type" value="Genomic_DNA"/>
</dbReference>
<organism evidence="2 3">
    <name type="scientific">Pandoraea aquatica</name>
    <dbReference type="NCBI Taxonomy" id="2508290"/>
    <lineage>
        <taxon>Bacteria</taxon>
        <taxon>Pseudomonadati</taxon>
        <taxon>Pseudomonadota</taxon>
        <taxon>Betaproteobacteria</taxon>
        <taxon>Burkholderiales</taxon>
        <taxon>Burkholderiaceae</taxon>
        <taxon>Pandoraea</taxon>
    </lineage>
</organism>
<dbReference type="InterPro" id="IPR011051">
    <property type="entry name" value="RmlC_Cupin_sf"/>
</dbReference>
<dbReference type="Gene3D" id="2.60.120.10">
    <property type="entry name" value="Jelly Rolls"/>
    <property type="match status" value="1"/>
</dbReference>
<dbReference type="AlphaFoldDB" id="A0A5E4YY62"/>
<name>A0A5E4YY62_9BURK</name>
<reference evidence="2 3" key="1">
    <citation type="submission" date="2019-08" db="EMBL/GenBank/DDBJ databases">
        <authorList>
            <person name="Peeters C."/>
        </authorList>
    </citation>
    <scope>NUCLEOTIDE SEQUENCE [LARGE SCALE GENOMIC DNA]</scope>
    <source>
        <strain evidence="2 3">LMG 31011</strain>
    </source>
</reference>
<protein>
    <submittedName>
        <fullName evidence="2">Protein WbuC</fullName>
    </submittedName>
</protein>
<dbReference type="NCBIfam" id="TIGR04366">
    <property type="entry name" value="cupin_WbuC"/>
    <property type="match status" value="1"/>
</dbReference>
<accession>A0A5E4YY62</accession>
<dbReference type="InterPro" id="IPR014710">
    <property type="entry name" value="RmlC-like_jellyroll"/>
</dbReference>
<dbReference type="Pfam" id="PF19480">
    <property type="entry name" value="DUF6016"/>
    <property type="match status" value="1"/>
</dbReference>
<sequence>MQCEVEKPAKRRVFLWAGEVSRFATLLCIATAASRREHPLIPHNKLMKTLTFAALDALTEQATQSPRARMNQNLHESLDDSIQRLAIAMEPSTYIRPHLHHHTWELLTALRGRFVVLTFDADGVVIDRKVLGEDTSVIESPIKTHHTVLSLDPGAVIFEVKHGPYRPFVEADYADWSAPADTPEAAAFMEWVKTAQVGDRWAA</sequence>
<feature type="domain" description="Cupin fold metalloprotein WbuC cupin" evidence="1">
    <location>
        <begin position="53"/>
        <end position="131"/>
    </location>
</feature>
<gene>
    <name evidence="2" type="ORF">PAQ31011_04825</name>
</gene>
<proteinExistence type="predicted"/>
<dbReference type="Proteomes" id="UP000366819">
    <property type="component" value="Unassembled WGS sequence"/>
</dbReference>
<dbReference type="InterPro" id="IPR046058">
    <property type="entry name" value="WbuC_cupin"/>
</dbReference>
<dbReference type="SUPFAM" id="SSF51182">
    <property type="entry name" value="RmlC-like cupins"/>
    <property type="match status" value="1"/>
</dbReference>
<dbReference type="CDD" id="cd07005">
    <property type="entry name" value="cupin_WbuC-like"/>
    <property type="match status" value="1"/>
</dbReference>
<evidence type="ECO:0000259" key="1">
    <source>
        <dbReference type="Pfam" id="PF19480"/>
    </source>
</evidence>